<gene>
    <name evidence="2" type="ORF">BLNAU_8259</name>
</gene>
<feature type="compositionally biased region" description="Polar residues" evidence="1">
    <location>
        <begin position="42"/>
        <end position="57"/>
    </location>
</feature>
<evidence type="ECO:0000313" key="3">
    <source>
        <dbReference type="Proteomes" id="UP001281761"/>
    </source>
</evidence>
<comment type="caution">
    <text evidence="2">The sequence shown here is derived from an EMBL/GenBank/DDBJ whole genome shotgun (WGS) entry which is preliminary data.</text>
</comment>
<feature type="region of interest" description="Disordered" evidence="1">
    <location>
        <begin position="126"/>
        <end position="147"/>
    </location>
</feature>
<sequence length="236" mass="25519">MKLDETILSTTATHQSHPTLEEATPKQRSAPAKDSEGRSPQPMLSPQVPKSASNTYPGQKDPQRHPSYPVASHAQLFAMETDITDSSQGPAQRTASSLVSIPTSLETAVESSDNIHSSLPAAIQSMSIPDPEGETRVETSTGASSQTPVKQIVDATCRDSAIQNHQNVDDQWPIDWAERRDKLMTQRALSNRLKNSNSDSSAFGDIDTTKSCCARIGDFPIAPSPEFSRNGDCFPV</sequence>
<protein>
    <submittedName>
        <fullName evidence="2">Uncharacterized protein</fullName>
    </submittedName>
</protein>
<feature type="compositionally biased region" description="Basic and acidic residues" evidence="1">
    <location>
        <begin position="19"/>
        <end position="37"/>
    </location>
</feature>
<organism evidence="2 3">
    <name type="scientific">Blattamonas nauphoetae</name>
    <dbReference type="NCBI Taxonomy" id="2049346"/>
    <lineage>
        <taxon>Eukaryota</taxon>
        <taxon>Metamonada</taxon>
        <taxon>Preaxostyla</taxon>
        <taxon>Oxymonadida</taxon>
        <taxon>Blattamonas</taxon>
    </lineage>
</organism>
<feature type="region of interest" description="Disordered" evidence="1">
    <location>
        <begin position="1"/>
        <end position="98"/>
    </location>
</feature>
<feature type="compositionally biased region" description="Polar residues" evidence="1">
    <location>
        <begin position="7"/>
        <end position="18"/>
    </location>
</feature>
<dbReference type="Proteomes" id="UP001281761">
    <property type="component" value="Unassembled WGS sequence"/>
</dbReference>
<proteinExistence type="predicted"/>
<reference evidence="2 3" key="1">
    <citation type="journal article" date="2022" name="bioRxiv">
        <title>Genomics of Preaxostyla Flagellates Illuminates Evolutionary Transitions and the Path Towards Mitochondrial Loss.</title>
        <authorList>
            <person name="Novak L.V.F."/>
            <person name="Treitli S.C."/>
            <person name="Pyrih J."/>
            <person name="Halakuc P."/>
            <person name="Pipaliya S.V."/>
            <person name="Vacek V."/>
            <person name="Brzon O."/>
            <person name="Soukal P."/>
            <person name="Eme L."/>
            <person name="Dacks J.B."/>
            <person name="Karnkowska A."/>
            <person name="Elias M."/>
            <person name="Hampl V."/>
        </authorList>
    </citation>
    <scope>NUCLEOTIDE SEQUENCE [LARGE SCALE GENOMIC DNA]</scope>
    <source>
        <strain evidence="2">NAU3</strain>
        <tissue evidence="2">Gut</tissue>
    </source>
</reference>
<evidence type="ECO:0000256" key="1">
    <source>
        <dbReference type="SAM" id="MobiDB-lite"/>
    </source>
</evidence>
<accession>A0ABQ9XZ89</accession>
<evidence type="ECO:0000313" key="2">
    <source>
        <dbReference type="EMBL" id="KAK2956806.1"/>
    </source>
</evidence>
<feature type="compositionally biased region" description="Polar residues" evidence="1">
    <location>
        <begin position="84"/>
        <end position="98"/>
    </location>
</feature>
<dbReference type="EMBL" id="JARBJD010000052">
    <property type="protein sequence ID" value="KAK2956806.1"/>
    <property type="molecule type" value="Genomic_DNA"/>
</dbReference>
<name>A0ABQ9XZ89_9EUKA</name>
<feature type="compositionally biased region" description="Polar residues" evidence="1">
    <location>
        <begin position="138"/>
        <end position="147"/>
    </location>
</feature>
<keyword evidence="3" id="KW-1185">Reference proteome</keyword>